<accession>A0A0A1WTV2</accession>
<keyword evidence="1" id="KW-0472">Membrane</keyword>
<sequence>SSNNNSNKIMLIQLAATTIIQIIAQVVRLGTVACIGQNINNNLITITMMRLFIIVRITTIITNQNLMCQVKIMAFITDNMYLICLYVFVVRIFMYVYKFNIFYSCPTLKPNALDNAATSYCQCFTIGYVAKYIKL</sequence>
<name>A0A0A1WTV2_ZEUCU</name>
<reference evidence="2" key="2">
    <citation type="journal article" date="2015" name="Gigascience">
        <title>Reconstructing a comprehensive transcriptome assembly of a white-pupal translocated strain of the pest fruit fly Bactrocera cucurbitae.</title>
        <authorList>
            <person name="Sim S.B."/>
            <person name="Calla B."/>
            <person name="Hall B."/>
            <person name="DeRego T."/>
            <person name="Geib S.M."/>
        </authorList>
    </citation>
    <scope>NUCLEOTIDE SEQUENCE</scope>
</reference>
<feature type="transmembrane region" description="Helical" evidence="1">
    <location>
        <begin position="9"/>
        <end position="27"/>
    </location>
</feature>
<feature type="transmembrane region" description="Helical" evidence="1">
    <location>
        <begin position="80"/>
        <end position="97"/>
    </location>
</feature>
<evidence type="ECO:0000256" key="1">
    <source>
        <dbReference type="SAM" id="Phobius"/>
    </source>
</evidence>
<evidence type="ECO:0000313" key="2">
    <source>
        <dbReference type="EMBL" id="JAD01945.1"/>
    </source>
</evidence>
<proteinExistence type="predicted"/>
<reference evidence="2" key="1">
    <citation type="submission" date="2014-11" db="EMBL/GenBank/DDBJ databases">
        <authorList>
            <person name="Geib S."/>
        </authorList>
    </citation>
    <scope>NUCLEOTIDE SEQUENCE</scope>
</reference>
<dbReference type="EMBL" id="GBXI01012347">
    <property type="protein sequence ID" value="JAD01945.1"/>
    <property type="molecule type" value="Transcribed_RNA"/>
</dbReference>
<dbReference type="AlphaFoldDB" id="A0A0A1WTV2"/>
<organism evidence="2">
    <name type="scientific">Zeugodacus cucurbitae</name>
    <name type="common">Melon fruit fly</name>
    <name type="synonym">Bactrocera cucurbitae</name>
    <dbReference type="NCBI Taxonomy" id="28588"/>
    <lineage>
        <taxon>Eukaryota</taxon>
        <taxon>Metazoa</taxon>
        <taxon>Ecdysozoa</taxon>
        <taxon>Arthropoda</taxon>
        <taxon>Hexapoda</taxon>
        <taxon>Insecta</taxon>
        <taxon>Pterygota</taxon>
        <taxon>Neoptera</taxon>
        <taxon>Endopterygota</taxon>
        <taxon>Diptera</taxon>
        <taxon>Brachycera</taxon>
        <taxon>Muscomorpha</taxon>
        <taxon>Tephritoidea</taxon>
        <taxon>Tephritidae</taxon>
        <taxon>Zeugodacus</taxon>
        <taxon>Zeugodacus</taxon>
    </lineage>
</organism>
<protein>
    <submittedName>
        <fullName evidence="2">Putative sodium-coupled neutral amino acid transporter 9</fullName>
    </submittedName>
</protein>
<feature type="non-terminal residue" evidence="2">
    <location>
        <position position="1"/>
    </location>
</feature>
<keyword evidence="1" id="KW-1133">Transmembrane helix</keyword>
<feature type="transmembrane region" description="Helical" evidence="1">
    <location>
        <begin position="39"/>
        <end position="59"/>
    </location>
</feature>
<keyword evidence="1" id="KW-0812">Transmembrane</keyword>
<gene>
    <name evidence="2" type="primary">slc38a9</name>
    <name evidence="2" type="ORF">g.46180</name>
</gene>